<dbReference type="Proteomes" id="UP000007437">
    <property type="component" value="Chromosome"/>
</dbReference>
<proteinExistence type="predicted"/>
<evidence type="ECO:0000313" key="1">
    <source>
        <dbReference type="EMBL" id="CBW75169.1"/>
    </source>
</evidence>
<protein>
    <submittedName>
        <fullName evidence="1">Uncharacterized protein</fullName>
    </submittedName>
</protein>
<sequence length="97" mass="11487">MSEALSVPYDKPFSGMHYGIQEEKHRSFLYQVAIEETRRTFVDKSTIAGLKCIDSTKVLDRLEKILFSGRIWKKFGHDLLEHVMRFSQWVQHKCVRQ</sequence>
<dbReference type="HOGENOM" id="CLU_2341421_0_0_4"/>
<reference evidence="1 2" key="1">
    <citation type="journal article" date="2011" name="J. Bacteriol.">
        <title>Complete genome sequence of Burkholderia rhizoxinica, an endosymbiont of Rhizopus microsporus.</title>
        <authorList>
            <person name="Lackner G."/>
            <person name="Moebius N."/>
            <person name="Partida-Martinez L."/>
            <person name="Hertweck C."/>
        </authorList>
    </citation>
    <scope>NUCLEOTIDE SEQUENCE [LARGE SCALE GENOMIC DNA]</scope>
    <source>
        <strain evidence="2">DSM 19002 / CIP 109453 / HKI 454</strain>
    </source>
</reference>
<name>E5ARD7_MYCRK</name>
<evidence type="ECO:0000313" key="2">
    <source>
        <dbReference type="Proteomes" id="UP000007437"/>
    </source>
</evidence>
<dbReference type="EMBL" id="FR687359">
    <property type="protein sequence ID" value="CBW75169.1"/>
    <property type="molecule type" value="Genomic_DNA"/>
</dbReference>
<gene>
    <name evidence="1" type="ordered locus">RBRH_04169</name>
</gene>
<accession>E5ARD7</accession>
<dbReference type="AlphaFoldDB" id="E5ARD7"/>
<organism evidence="1 2">
    <name type="scientific">Mycetohabitans rhizoxinica (strain DSM 19002 / CIP 109453 / HKI 454)</name>
    <name type="common">Paraburkholderia rhizoxinica</name>
    <dbReference type="NCBI Taxonomy" id="882378"/>
    <lineage>
        <taxon>Bacteria</taxon>
        <taxon>Pseudomonadati</taxon>
        <taxon>Pseudomonadota</taxon>
        <taxon>Betaproteobacteria</taxon>
        <taxon>Burkholderiales</taxon>
        <taxon>Burkholderiaceae</taxon>
        <taxon>Mycetohabitans</taxon>
    </lineage>
</organism>
<dbReference type="RefSeq" id="WP_013435398.1">
    <property type="nucleotide sequence ID" value="NC_014722.1"/>
</dbReference>
<dbReference type="STRING" id="882378.RBRH_04169"/>
<dbReference type="KEGG" id="brh:RBRH_04169"/>